<evidence type="ECO:0000313" key="2">
    <source>
        <dbReference type="Proteomes" id="UP000289323"/>
    </source>
</evidence>
<organism evidence="1 2">
    <name type="scientific">Thermothielavioides terrestris</name>
    <dbReference type="NCBI Taxonomy" id="2587410"/>
    <lineage>
        <taxon>Eukaryota</taxon>
        <taxon>Fungi</taxon>
        <taxon>Dikarya</taxon>
        <taxon>Ascomycota</taxon>
        <taxon>Pezizomycotina</taxon>
        <taxon>Sordariomycetes</taxon>
        <taxon>Sordariomycetidae</taxon>
        <taxon>Sordariales</taxon>
        <taxon>Chaetomiaceae</taxon>
        <taxon>Thermothielavioides</taxon>
    </lineage>
</organism>
<sequence>MTTETTTTTPSPDPHPHLTALRRDGYVIVRSLLTPAELADLRAAAGRLTAAARAGAWPNVRTVGKQFPPWDGSLVPARAGIWGVQHLLHPDLPVQQEEGDRGVFVRAYFHAGVLRVARELLSLSDAEGEGEGEGEGGDGDGDGLTMELFNMLVRPDGGRGFALRWHRDDIPATATAEEEAARLKKPGEPYVHTQWNLPLYDDDSLIVVPGSHARPRTDAERAADPYADPLEGQVTVRLNAGDCVFYDNNILHRGVYDAEKERMTLHGSVGHVNGSRERARNVLQHGVAEWVDRCDFSVLGEGKKRRMAEAMRRRLIELGRENQGRDVGYSLEG</sequence>
<dbReference type="InterPro" id="IPR008775">
    <property type="entry name" value="Phytyl_CoA_dOase-like"/>
</dbReference>
<name>A0A3S4AV87_9PEZI</name>
<gene>
    <name evidence="1" type="ORF">TT172_LOCUS9229</name>
</gene>
<accession>A0A3S4AV87</accession>
<protein>
    <submittedName>
        <fullName evidence="1">281fee35-969c-467c-9cd0-4f131bceb7fd</fullName>
    </submittedName>
</protein>
<proteinExistence type="predicted"/>
<dbReference type="PANTHER" id="PTHR40470:SF1">
    <property type="entry name" value="PHYTANOYL-COA DIOXYGENASE FAMILY PROTEIN (AFU_ORTHOLOGUE AFUA_2G15850)"/>
    <property type="match status" value="1"/>
</dbReference>
<evidence type="ECO:0000313" key="1">
    <source>
        <dbReference type="EMBL" id="SPQ26810.1"/>
    </source>
</evidence>
<dbReference type="Pfam" id="PF05721">
    <property type="entry name" value="PhyH"/>
    <property type="match status" value="1"/>
</dbReference>
<dbReference type="PANTHER" id="PTHR40470">
    <property type="entry name" value="PHYTANOYL-COA DIOXYGENASE FAMILY PROTEIN (AFU_ORTHOLOGUE AFUA_2G15850)"/>
    <property type="match status" value="1"/>
</dbReference>
<dbReference type="Proteomes" id="UP000289323">
    <property type="component" value="Unassembled WGS sequence"/>
</dbReference>
<dbReference type="AlphaFoldDB" id="A0A3S4AV87"/>
<dbReference type="Gene3D" id="2.60.120.620">
    <property type="entry name" value="q2cbj1_9rhob like domain"/>
    <property type="match status" value="1"/>
</dbReference>
<dbReference type="EMBL" id="OUUZ01000018">
    <property type="protein sequence ID" value="SPQ26810.1"/>
    <property type="molecule type" value="Genomic_DNA"/>
</dbReference>
<reference evidence="1 2" key="1">
    <citation type="submission" date="2018-04" db="EMBL/GenBank/DDBJ databases">
        <authorList>
            <person name="Huttner S."/>
            <person name="Dainat J."/>
        </authorList>
    </citation>
    <scope>NUCLEOTIDE SEQUENCE [LARGE SCALE GENOMIC DNA]</scope>
</reference>
<dbReference type="SUPFAM" id="SSF51197">
    <property type="entry name" value="Clavaminate synthase-like"/>
    <property type="match status" value="1"/>
</dbReference>